<dbReference type="SUPFAM" id="SSF55486">
    <property type="entry name" value="Metalloproteases ('zincins'), catalytic domain"/>
    <property type="match status" value="1"/>
</dbReference>
<evidence type="ECO:0000259" key="8">
    <source>
        <dbReference type="Pfam" id="PF01431"/>
    </source>
</evidence>
<dbReference type="InterPro" id="IPR042089">
    <property type="entry name" value="Peptidase_M13_dom_2"/>
</dbReference>
<dbReference type="OrthoDB" id="9775677at2"/>
<evidence type="ECO:0000256" key="5">
    <source>
        <dbReference type="ARBA" id="ARBA00022833"/>
    </source>
</evidence>
<dbReference type="PANTHER" id="PTHR11733:SF211">
    <property type="entry name" value="OLIGOPEPTIDASE LIPOPROTEIN M13 FAMILY"/>
    <property type="match status" value="1"/>
</dbReference>
<dbReference type="InterPro" id="IPR024079">
    <property type="entry name" value="MetalloPept_cat_dom_sf"/>
</dbReference>
<feature type="domain" description="Peptidase M13 C-terminal" evidence="8">
    <location>
        <begin position="490"/>
        <end position="685"/>
    </location>
</feature>
<feature type="domain" description="Peptidase M13 N-terminal" evidence="9">
    <location>
        <begin position="52"/>
        <end position="438"/>
    </location>
</feature>
<gene>
    <name evidence="10" type="ORF">EJB06_26135</name>
</gene>
<dbReference type="Pfam" id="PF05649">
    <property type="entry name" value="Peptidase_M13_N"/>
    <property type="match status" value="1"/>
</dbReference>
<evidence type="ECO:0000256" key="7">
    <source>
        <dbReference type="SAM" id="SignalP"/>
    </source>
</evidence>
<evidence type="ECO:0000313" key="11">
    <source>
        <dbReference type="Proteomes" id="UP000278085"/>
    </source>
</evidence>
<dbReference type="Pfam" id="PF01431">
    <property type="entry name" value="Peptidase_M13"/>
    <property type="match status" value="1"/>
</dbReference>
<dbReference type="GO" id="GO:0005886">
    <property type="term" value="C:plasma membrane"/>
    <property type="evidence" value="ECO:0007669"/>
    <property type="project" value="TreeGrafter"/>
</dbReference>
<dbReference type="Gene3D" id="3.40.390.10">
    <property type="entry name" value="Collagenase (Catalytic Domain)"/>
    <property type="match status" value="1"/>
</dbReference>
<dbReference type="InterPro" id="IPR018497">
    <property type="entry name" value="Peptidase_M13_C"/>
</dbReference>
<dbReference type="GO" id="GO:0046872">
    <property type="term" value="F:metal ion binding"/>
    <property type="evidence" value="ECO:0007669"/>
    <property type="project" value="UniProtKB-KW"/>
</dbReference>
<dbReference type="RefSeq" id="WP_126076966.1">
    <property type="nucleotide sequence ID" value="NZ_CP051166.1"/>
</dbReference>
<comment type="caution">
    <text evidence="10">The sequence shown here is derived from an EMBL/GenBank/DDBJ whole genome shotgun (WGS) entry which is preliminary data.</text>
</comment>
<keyword evidence="7" id="KW-0732">Signal</keyword>
<evidence type="ECO:0000313" key="10">
    <source>
        <dbReference type="EMBL" id="RSZ56121.1"/>
    </source>
</evidence>
<dbReference type="AlphaFoldDB" id="A0A430HF33"/>
<evidence type="ECO:0000259" key="9">
    <source>
        <dbReference type="Pfam" id="PF05649"/>
    </source>
</evidence>
<feature type="signal peptide" evidence="7">
    <location>
        <begin position="1"/>
        <end position="28"/>
    </location>
</feature>
<evidence type="ECO:0000256" key="1">
    <source>
        <dbReference type="ARBA" id="ARBA00001947"/>
    </source>
</evidence>
<organism evidence="10 11">
    <name type="scientific">Massilia atriviolacea</name>
    <dbReference type="NCBI Taxonomy" id="2495579"/>
    <lineage>
        <taxon>Bacteria</taxon>
        <taxon>Pseudomonadati</taxon>
        <taxon>Pseudomonadota</taxon>
        <taxon>Betaproteobacteria</taxon>
        <taxon>Burkholderiales</taxon>
        <taxon>Oxalobacteraceae</taxon>
        <taxon>Telluria group</taxon>
        <taxon>Massilia</taxon>
    </lineage>
</organism>
<keyword evidence="2" id="KW-0645">Protease</keyword>
<dbReference type="PANTHER" id="PTHR11733">
    <property type="entry name" value="ZINC METALLOPROTEASE FAMILY M13 NEPRILYSIN-RELATED"/>
    <property type="match status" value="1"/>
</dbReference>
<keyword evidence="6" id="KW-0482">Metalloprotease</keyword>
<dbReference type="CDD" id="cd08662">
    <property type="entry name" value="M13"/>
    <property type="match status" value="1"/>
</dbReference>
<keyword evidence="5" id="KW-0862">Zinc</keyword>
<dbReference type="PRINTS" id="PR00786">
    <property type="entry name" value="NEPRILYSIN"/>
</dbReference>
<reference evidence="10 11" key="1">
    <citation type="submission" date="2018-12" db="EMBL/GenBank/DDBJ databases">
        <authorList>
            <person name="Yang E."/>
        </authorList>
    </citation>
    <scope>NUCLEOTIDE SEQUENCE [LARGE SCALE GENOMIC DNA]</scope>
    <source>
        <strain evidence="10 11">SOD</strain>
    </source>
</reference>
<dbReference type="PROSITE" id="PS51885">
    <property type="entry name" value="NEPRILYSIN"/>
    <property type="match status" value="1"/>
</dbReference>
<keyword evidence="11" id="KW-1185">Reference proteome</keyword>
<comment type="cofactor">
    <cofactor evidence="1">
        <name>Zn(2+)</name>
        <dbReference type="ChEBI" id="CHEBI:29105"/>
    </cofactor>
</comment>
<accession>A0A430HF33</accession>
<dbReference type="Gene3D" id="1.10.1380.10">
    <property type="entry name" value="Neutral endopeptidase , domain2"/>
    <property type="match status" value="1"/>
</dbReference>
<evidence type="ECO:0000256" key="2">
    <source>
        <dbReference type="ARBA" id="ARBA00022670"/>
    </source>
</evidence>
<keyword evidence="4" id="KW-0378">Hydrolase</keyword>
<dbReference type="GO" id="GO:0016485">
    <property type="term" value="P:protein processing"/>
    <property type="evidence" value="ECO:0007669"/>
    <property type="project" value="TreeGrafter"/>
</dbReference>
<evidence type="ECO:0000256" key="3">
    <source>
        <dbReference type="ARBA" id="ARBA00022723"/>
    </source>
</evidence>
<evidence type="ECO:0000256" key="4">
    <source>
        <dbReference type="ARBA" id="ARBA00022801"/>
    </source>
</evidence>
<evidence type="ECO:0000256" key="6">
    <source>
        <dbReference type="ARBA" id="ARBA00023049"/>
    </source>
</evidence>
<feature type="chain" id="PRO_5019469043" evidence="7">
    <location>
        <begin position="29"/>
        <end position="688"/>
    </location>
</feature>
<dbReference type="EMBL" id="RXLQ01000018">
    <property type="protein sequence ID" value="RSZ56121.1"/>
    <property type="molecule type" value="Genomic_DNA"/>
</dbReference>
<name>A0A430HF33_9BURK</name>
<keyword evidence="3" id="KW-0479">Metal-binding</keyword>
<dbReference type="Proteomes" id="UP000278085">
    <property type="component" value="Unassembled WGS sequence"/>
</dbReference>
<proteinExistence type="predicted"/>
<protein>
    <submittedName>
        <fullName evidence="10">M13 family peptidase</fullName>
    </submittedName>
</protein>
<dbReference type="GO" id="GO:0004222">
    <property type="term" value="F:metalloendopeptidase activity"/>
    <property type="evidence" value="ECO:0007669"/>
    <property type="project" value="InterPro"/>
</dbReference>
<sequence length="688" mass="74849">MKTRWTPIKTALTVALCGATLALAPAHAAGQDGAPGAKAASAASAASAPALPGDDFFAYANGDWLANTEIPSDRSSWGAFAAMAETSNARIVKLIDEVVADKKAKGDARKVADFYQAFMDEAGIEAKGTAPLKPLLAKIDAIKDKASLTRALGQALRADVDPLNATDFFTENLFGLWIAQGLNEPARNTPYLLQGGLGMPDRAYYLTDSPRMAELRSKYRQHIGAMLKLAGYADAEARAARVFDLEMKIAQSHASREDSADVLKANNNWTVKDFAANAPGMDWSAFFRSAGLSGAQKFIVWHPSAVKGAAALVDSTDVATWKDFLAFHQVNHLAPTLPKAFADQHFEFAGKALSGTPQQSPRWKRALAATNEVLDEPVGRLYVERHFPAENKARVQKMVGNIIAAFSKRIDQLDWMAPATRAQAQEKLKTMHVGVAYPDRWRSYAGLKIVPGDALGNAVRAEQFHYAQEVARLGQKVDRTAWAMPPQLVNAVNLPLQNAMNFPAAILQPPFFDPKASDAANYGAIGSIIGHEISHSFDDQGAQFDAQGRLRDWWTKEDMAHFKGAADKLVAQFNAYKPFPDLAVNGQLTLSENLADLAGVAAAYDAYKASLGRNAPADADKQFFLGYAHAWQTKVREAAARQRVLTDGHAPAEYRTAIVRNLEPWYKAFDVRPGQALYLAPADRVKVW</sequence>
<dbReference type="InterPro" id="IPR000718">
    <property type="entry name" value="Peptidase_M13"/>
</dbReference>
<dbReference type="InterPro" id="IPR008753">
    <property type="entry name" value="Peptidase_M13_N"/>
</dbReference>